<evidence type="ECO:0000313" key="5">
    <source>
        <dbReference type="Proteomes" id="UP000292881"/>
    </source>
</evidence>
<comment type="similarity">
    <text evidence="1">Belongs to the ABC transporter superfamily.</text>
</comment>
<comment type="caution">
    <text evidence="4">The sequence shown here is derived from an EMBL/GenBank/DDBJ whole genome shotgun (WGS) entry which is preliminary data.</text>
</comment>
<feature type="domain" description="ABC transporter" evidence="3">
    <location>
        <begin position="4"/>
        <end position="52"/>
    </location>
</feature>
<accession>A0A4Q2J4G0</accession>
<organism evidence="4 5">
    <name type="scientific">Agromyces binzhouensis</name>
    <dbReference type="NCBI Taxonomy" id="1817495"/>
    <lineage>
        <taxon>Bacteria</taxon>
        <taxon>Bacillati</taxon>
        <taxon>Actinomycetota</taxon>
        <taxon>Actinomycetes</taxon>
        <taxon>Micrococcales</taxon>
        <taxon>Microbacteriaceae</taxon>
        <taxon>Agromyces</taxon>
    </lineage>
</organism>
<proteinExistence type="inferred from homology"/>
<gene>
    <name evidence="4" type="ORF">ESO86_17400</name>
</gene>
<dbReference type="RefSeq" id="WP_129236004.1">
    <property type="nucleotide sequence ID" value="NZ_SDPL01000647.1"/>
</dbReference>
<dbReference type="OrthoDB" id="9804819at2"/>
<dbReference type="InterPro" id="IPR027417">
    <property type="entry name" value="P-loop_NTPase"/>
</dbReference>
<reference evidence="4 5" key="1">
    <citation type="submission" date="2019-01" db="EMBL/GenBank/DDBJ databases">
        <authorList>
            <person name="Li J."/>
        </authorList>
    </citation>
    <scope>NUCLEOTIDE SEQUENCE [LARGE SCALE GENOMIC DNA]</scope>
    <source>
        <strain evidence="4 5">CGMCC 4.7180</strain>
    </source>
</reference>
<dbReference type="InterPro" id="IPR003439">
    <property type="entry name" value="ABC_transporter-like_ATP-bd"/>
</dbReference>
<evidence type="ECO:0000256" key="2">
    <source>
        <dbReference type="ARBA" id="ARBA00022448"/>
    </source>
</evidence>
<keyword evidence="4" id="KW-0547">Nucleotide-binding</keyword>
<keyword evidence="5" id="KW-1185">Reference proteome</keyword>
<sequence>AAAVDRALDEFDLGRYAGVRAGRLSLGNRQRVGIAGALLHEPEAIVLDEPTNGLDPAGVIVLRESLLRRAAAGAGILVSSHHLDEVARVADRITVVNDGRVIGSLDPGGFDLERAFFALVHDDDEARRAAA</sequence>
<keyword evidence="4" id="KW-0067">ATP-binding</keyword>
<keyword evidence="2" id="KW-0813">Transport</keyword>
<dbReference type="PANTHER" id="PTHR43335">
    <property type="entry name" value="ABC TRANSPORTER, ATP-BINDING PROTEIN"/>
    <property type="match status" value="1"/>
</dbReference>
<dbReference type="EMBL" id="SDPL01000647">
    <property type="protein sequence ID" value="RXZ40108.1"/>
    <property type="molecule type" value="Genomic_DNA"/>
</dbReference>
<dbReference type="SUPFAM" id="SSF52540">
    <property type="entry name" value="P-loop containing nucleoside triphosphate hydrolases"/>
    <property type="match status" value="1"/>
</dbReference>
<dbReference type="Gene3D" id="3.40.50.300">
    <property type="entry name" value="P-loop containing nucleotide triphosphate hydrolases"/>
    <property type="match status" value="1"/>
</dbReference>
<evidence type="ECO:0000259" key="3">
    <source>
        <dbReference type="Pfam" id="PF00005"/>
    </source>
</evidence>
<dbReference type="PANTHER" id="PTHR43335:SF4">
    <property type="entry name" value="ABC TRANSPORTER, ATP-BINDING PROTEIN"/>
    <property type="match status" value="1"/>
</dbReference>
<feature type="non-terminal residue" evidence="4">
    <location>
        <position position="1"/>
    </location>
</feature>
<dbReference type="Pfam" id="PF00005">
    <property type="entry name" value="ABC_tran"/>
    <property type="match status" value="1"/>
</dbReference>
<dbReference type="Proteomes" id="UP000292881">
    <property type="component" value="Unassembled WGS sequence"/>
</dbReference>
<evidence type="ECO:0000313" key="4">
    <source>
        <dbReference type="EMBL" id="RXZ40108.1"/>
    </source>
</evidence>
<dbReference type="GO" id="GO:0016887">
    <property type="term" value="F:ATP hydrolysis activity"/>
    <property type="evidence" value="ECO:0007669"/>
    <property type="project" value="InterPro"/>
</dbReference>
<name>A0A4Q2J4G0_9MICO</name>
<protein>
    <submittedName>
        <fullName evidence="4">ATP-binding cassette domain-containing protein</fullName>
    </submittedName>
</protein>
<dbReference type="GO" id="GO:0005524">
    <property type="term" value="F:ATP binding"/>
    <property type="evidence" value="ECO:0007669"/>
    <property type="project" value="UniProtKB-KW"/>
</dbReference>
<dbReference type="AlphaFoldDB" id="A0A4Q2J4G0"/>
<evidence type="ECO:0000256" key="1">
    <source>
        <dbReference type="ARBA" id="ARBA00005417"/>
    </source>
</evidence>